<gene>
    <name evidence="9" type="ORF">QVD17_16468</name>
</gene>
<dbReference type="Pfam" id="PF00847">
    <property type="entry name" value="AP2"/>
    <property type="match status" value="1"/>
</dbReference>
<dbReference type="PANTHER" id="PTHR32467">
    <property type="entry name" value="AP2-LIKE ETHYLENE-RESPONSIVE TRANSCRIPTION FACTOR"/>
    <property type="match status" value="1"/>
</dbReference>
<comment type="caution">
    <text evidence="9">The sequence shown here is derived from an EMBL/GenBank/DDBJ whole genome shotgun (WGS) entry which is preliminary data.</text>
</comment>
<evidence type="ECO:0000256" key="5">
    <source>
        <dbReference type="ARBA" id="ARBA00023163"/>
    </source>
</evidence>
<evidence type="ECO:0000313" key="10">
    <source>
        <dbReference type="Proteomes" id="UP001229421"/>
    </source>
</evidence>
<dbReference type="SUPFAM" id="SSF54171">
    <property type="entry name" value="DNA-binding domain"/>
    <property type="match status" value="1"/>
</dbReference>
<dbReference type="InterPro" id="IPR036955">
    <property type="entry name" value="AP2/ERF_dom_sf"/>
</dbReference>
<keyword evidence="2" id="KW-0677">Repeat</keyword>
<protein>
    <recommendedName>
        <fullName evidence="8">AP2/ERF domain-containing protein</fullName>
    </recommendedName>
</protein>
<evidence type="ECO:0000256" key="7">
    <source>
        <dbReference type="SAM" id="MobiDB-lite"/>
    </source>
</evidence>
<evidence type="ECO:0000256" key="6">
    <source>
        <dbReference type="ARBA" id="ARBA00023242"/>
    </source>
</evidence>
<keyword evidence="6" id="KW-0539">Nucleus</keyword>
<comment type="subcellular location">
    <subcellularLocation>
        <location evidence="1">Nucleus</location>
    </subcellularLocation>
</comment>
<accession>A0AAD8NZN9</accession>
<dbReference type="SMART" id="SM00380">
    <property type="entry name" value="AP2"/>
    <property type="match status" value="1"/>
</dbReference>
<dbReference type="Proteomes" id="UP001229421">
    <property type="component" value="Unassembled WGS sequence"/>
</dbReference>
<evidence type="ECO:0000313" key="9">
    <source>
        <dbReference type="EMBL" id="KAK1427773.1"/>
    </source>
</evidence>
<evidence type="ECO:0000256" key="2">
    <source>
        <dbReference type="ARBA" id="ARBA00022737"/>
    </source>
</evidence>
<dbReference type="AlphaFoldDB" id="A0AAD8NZN9"/>
<dbReference type="GO" id="GO:0005634">
    <property type="term" value="C:nucleus"/>
    <property type="evidence" value="ECO:0007669"/>
    <property type="project" value="UniProtKB-SubCell"/>
</dbReference>
<feature type="domain" description="AP2/ERF" evidence="8">
    <location>
        <begin position="93"/>
        <end position="150"/>
    </location>
</feature>
<keyword evidence="4" id="KW-0238">DNA-binding</keyword>
<dbReference type="FunFam" id="3.30.730.10:FF:000002">
    <property type="entry name" value="AP2-like ethylene-responsive transcription factor"/>
    <property type="match status" value="1"/>
</dbReference>
<dbReference type="InterPro" id="IPR016177">
    <property type="entry name" value="DNA-bd_dom_sf"/>
</dbReference>
<dbReference type="GO" id="GO:0003677">
    <property type="term" value="F:DNA binding"/>
    <property type="evidence" value="ECO:0007669"/>
    <property type="project" value="UniProtKB-KW"/>
</dbReference>
<keyword evidence="10" id="KW-1185">Reference proteome</keyword>
<dbReference type="PANTHER" id="PTHR32467:SF108">
    <property type="entry name" value="AP2 DOMAIN TRANSCRIPTION FACTOR"/>
    <property type="match status" value="1"/>
</dbReference>
<evidence type="ECO:0000256" key="3">
    <source>
        <dbReference type="ARBA" id="ARBA00023015"/>
    </source>
</evidence>
<evidence type="ECO:0000256" key="4">
    <source>
        <dbReference type="ARBA" id="ARBA00023125"/>
    </source>
</evidence>
<dbReference type="Gene3D" id="3.30.730.10">
    <property type="entry name" value="AP2/ERF domain"/>
    <property type="match status" value="1"/>
</dbReference>
<proteinExistence type="predicted"/>
<dbReference type="PRINTS" id="PR00367">
    <property type="entry name" value="ETHRSPELEMNT"/>
</dbReference>
<dbReference type="GO" id="GO:0003700">
    <property type="term" value="F:DNA-binding transcription factor activity"/>
    <property type="evidence" value="ECO:0007669"/>
    <property type="project" value="InterPro"/>
</dbReference>
<evidence type="ECO:0000256" key="1">
    <source>
        <dbReference type="ARBA" id="ARBA00004123"/>
    </source>
</evidence>
<dbReference type="EMBL" id="JAUHHV010000004">
    <property type="protein sequence ID" value="KAK1427773.1"/>
    <property type="molecule type" value="Genomic_DNA"/>
</dbReference>
<dbReference type="PROSITE" id="PS51032">
    <property type="entry name" value="AP2_ERF"/>
    <property type="match status" value="1"/>
</dbReference>
<feature type="compositionally biased region" description="Basic and acidic residues" evidence="7">
    <location>
        <begin position="162"/>
        <end position="174"/>
    </location>
</feature>
<dbReference type="CDD" id="cd00018">
    <property type="entry name" value="AP2"/>
    <property type="match status" value="1"/>
</dbReference>
<organism evidence="9 10">
    <name type="scientific">Tagetes erecta</name>
    <name type="common">African marigold</name>
    <dbReference type="NCBI Taxonomy" id="13708"/>
    <lineage>
        <taxon>Eukaryota</taxon>
        <taxon>Viridiplantae</taxon>
        <taxon>Streptophyta</taxon>
        <taxon>Embryophyta</taxon>
        <taxon>Tracheophyta</taxon>
        <taxon>Spermatophyta</taxon>
        <taxon>Magnoliopsida</taxon>
        <taxon>eudicotyledons</taxon>
        <taxon>Gunneridae</taxon>
        <taxon>Pentapetalae</taxon>
        <taxon>asterids</taxon>
        <taxon>campanulids</taxon>
        <taxon>Asterales</taxon>
        <taxon>Asteraceae</taxon>
        <taxon>Asteroideae</taxon>
        <taxon>Heliantheae alliance</taxon>
        <taxon>Tageteae</taxon>
        <taxon>Tagetes</taxon>
    </lineage>
</organism>
<evidence type="ECO:0000259" key="8">
    <source>
        <dbReference type="PROSITE" id="PS51032"/>
    </source>
</evidence>
<dbReference type="InterPro" id="IPR001471">
    <property type="entry name" value="AP2/ERF_dom"/>
</dbReference>
<name>A0AAD8NZN9_TARER</name>
<sequence>MYLLKRQFSLRRPNHRHNDKQSAFYSIDVDLTPPMTQLAYDRAAIKFRGTGVDLNFDISDYDNDMTQMESLSKENFVHALCRQSNGFSRGSSKYRGVTRHKCGRWEARMGQLLGKKYVYLGLFDSEIEAARAYDKAAIKCNGKEAITNFEPGSHGADISSSGRDKGGQSHHDPTPTDQHVPVWPSMCSSHTPNYEGKLTTQLLTNALKWVLYSRSIMTVIM</sequence>
<keyword evidence="3" id="KW-0805">Transcription regulation</keyword>
<keyword evidence="5" id="KW-0804">Transcription</keyword>
<reference evidence="9" key="1">
    <citation type="journal article" date="2023" name="bioRxiv">
        <title>Improved chromosome-level genome assembly for marigold (Tagetes erecta).</title>
        <authorList>
            <person name="Jiang F."/>
            <person name="Yuan L."/>
            <person name="Wang S."/>
            <person name="Wang H."/>
            <person name="Xu D."/>
            <person name="Wang A."/>
            <person name="Fan W."/>
        </authorList>
    </citation>
    <scope>NUCLEOTIDE SEQUENCE</scope>
    <source>
        <strain evidence="9">WSJ</strain>
        <tissue evidence="9">Leaf</tissue>
    </source>
</reference>
<feature type="region of interest" description="Disordered" evidence="7">
    <location>
        <begin position="149"/>
        <end position="184"/>
    </location>
</feature>